<sequence>GTLNLCHLLRHLVNSHTVCRNSENSSAMRGQSNGSGVRGFASPDRRARYK</sequence>
<evidence type="ECO:0000313" key="3">
    <source>
        <dbReference type="Proteomes" id="UP000188268"/>
    </source>
</evidence>
<name>A0A1R3GA47_COCAP</name>
<dbReference type="Gramene" id="OMO54954">
    <property type="protein sequence ID" value="OMO54954"/>
    <property type="gene ID" value="CCACVL1_27451"/>
</dbReference>
<dbReference type="EMBL" id="AWWV01014822">
    <property type="protein sequence ID" value="OMO54954.1"/>
    <property type="molecule type" value="Genomic_DNA"/>
</dbReference>
<feature type="non-terminal residue" evidence="2">
    <location>
        <position position="1"/>
    </location>
</feature>
<proteinExistence type="predicted"/>
<comment type="caution">
    <text evidence="2">The sequence shown here is derived from an EMBL/GenBank/DDBJ whole genome shotgun (WGS) entry which is preliminary data.</text>
</comment>
<organism evidence="2 3">
    <name type="scientific">Corchorus capsularis</name>
    <name type="common">Jute</name>
    <dbReference type="NCBI Taxonomy" id="210143"/>
    <lineage>
        <taxon>Eukaryota</taxon>
        <taxon>Viridiplantae</taxon>
        <taxon>Streptophyta</taxon>
        <taxon>Embryophyta</taxon>
        <taxon>Tracheophyta</taxon>
        <taxon>Spermatophyta</taxon>
        <taxon>Magnoliopsida</taxon>
        <taxon>eudicotyledons</taxon>
        <taxon>Gunneridae</taxon>
        <taxon>Pentapetalae</taxon>
        <taxon>rosids</taxon>
        <taxon>malvids</taxon>
        <taxon>Malvales</taxon>
        <taxon>Malvaceae</taxon>
        <taxon>Grewioideae</taxon>
        <taxon>Apeibeae</taxon>
        <taxon>Corchorus</taxon>
    </lineage>
</organism>
<feature type="region of interest" description="Disordered" evidence="1">
    <location>
        <begin position="20"/>
        <end position="50"/>
    </location>
</feature>
<feature type="compositionally biased region" description="Polar residues" evidence="1">
    <location>
        <begin position="20"/>
        <end position="35"/>
    </location>
</feature>
<dbReference type="AlphaFoldDB" id="A0A1R3GA47"/>
<dbReference type="Proteomes" id="UP000188268">
    <property type="component" value="Unassembled WGS sequence"/>
</dbReference>
<protein>
    <submittedName>
        <fullName evidence="2">Uncharacterized protein</fullName>
    </submittedName>
</protein>
<evidence type="ECO:0000313" key="2">
    <source>
        <dbReference type="EMBL" id="OMO54954.1"/>
    </source>
</evidence>
<reference evidence="2 3" key="1">
    <citation type="submission" date="2013-09" db="EMBL/GenBank/DDBJ databases">
        <title>Corchorus capsularis genome sequencing.</title>
        <authorList>
            <person name="Alam M."/>
            <person name="Haque M.S."/>
            <person name="Islam M.S."/>
            <person name="Emdad E.M."/>
            <person name="Islam M.M."/>
            <person name="Ahmed B."/>
            <person name="Halim A."/>
            <person name="Hossen Q.M.M."/>
            <person name="Hossain M.Z."/>
            <person name="Ahmed R."/>
            <person name="Khan M.M."/>
            <person name="Islam R."/>
            <person name="Rashid M.M."/>
            <person name="Khan S.A."/>
            <person name="Rahman M.S."/>
            <person name="Alam M."/>
        </authorList>
    </citation>
    <scope>NUCLEOTIDE SEQUENCE [LARGE SCALE GENOMIC DNA]</scope>
    <source>
        <strain evidence="3">cv. CVL-1</strain>
        <tissue evidence="2">Whole seedling</tissue>
    </source>
</reference>
<gene>
    <name evidence="2" type="ORF">CCACVL1_27451</name>
</gene>
<evidence type="ECO:0000256" key="1">
    <source>
        <dbReference type="SAM" id="MobiDB-lite"/>
    </source>
</evidence>
<keyword evidence="3" id="KW-1185">Reference proteome</keyword>
<accession>A0A1R3GA47</accession>